<dbReference type="Gene3D" id="3.40.50.2300">
    <property type="match status" value="1"/>
</dbReference>
<dbReference type="Proteomes" id="UP000001935">
    <property type="component" value="Chromosome"/>
</dbReference>
<dbReference type="eggNOG" id="COG0745">
    <property type="taxonomic scope" value="Bacteria"/>
</dbReference>
<proteinExistence type="predicted"/>
<dbReference type="HOGENOM" id="CLU_138528_0_0_7"/>
<gene>
    <name evidence="1" type="ordered locus">Adeh_0564</name>
</gene>
<dbReference type="InterPro" id="IPR011006">
    <property type="entry name" value="CheY-like_superfamily"/>
</dbReference>
<accession>Q2INF9</accession>
<dbReference type="KEGG" id="ade:Adeh_0564"/>
<dbReference type="STRING" id="290397.Adeh_0564"/>
<evidence type="ECO:0000313" key="1">
    <source>
        <dbReference type="EMBL" id="ABC80340.1"/>
    </source>
</evidence>
<dbReference type="SUPFAM" id="SSF52172">
    <property type="entry name" value="CheY-like"/>
    <property type="match status" value="1"/>
</dbReference>
<organism evidence="1 2">
    <name type="scientific">Anaeromyxobacter dehalogenans (strain 2CP-C)</name>
    <dbReference type="NCBI Taxonomy" id="290397"/>
    <lineage>
        <taxon>Bacteria</taxon>
        <taxon>Pseudomonadati</taxon>
        <taxon>Myxococcota</taxon>
        <taxon>Myxococcia</taxon>
        <taxon>Myxococcales</taxon>
        <taxon>Cystobacterineae</taxon>
        <taxon>Anaeromyxobacteraceae</taxon>
        <taxon>Anaeromyxobacter</taxon>
    </lineage>
</organism>
<dbReference type="EMBL" id="CP000251">
    <property type="protein sequence ID" value="ABC80340.1"/>
    <property type="molecule type" value="Genomic_DNA"/>
</dbReference>
<dbReference type="AlphaFoldDB" id="Q2INF9"/>
<sequence>MRFLRTEFPTASVTAAQSYQSGLKAALGDTFDAIILDMSLPTYDISASNSGGRTRGYGGREFLEALKRRRRNTKVVVVTQFDTFGEGADAMNLTQLTEQLRAEYPDIYVGTAFYQASQTAWRDELQAYLKSVSGDLS</sequence>
<reference evidence="1" key="1">
    <citation type="submission" date="2006-01" db="EMBL/GenBank/DDBJ databases">
        <title>Complete sequence of Anaeromyxobacter dehalogenans 2CP-C.</title>
        <authorList>
            <consortium name="US DOE Joint Genome Institute"/>
            <person name="Copeland A."/>
            <person name="Lucas S."/>
            <person name="Lapidus A."/>
            <person name="Barry K."/>
            <person name="Detter J.C."/>
            <person name="Glavina T."/>
            <person name="Hammon N."/>
            <person name="Israni S."/>
            <person name="Pitluck S."/>
            <person name="Brettin T."/>
            <person name="Bruce D."/>
            <person name="Han C."/>
            <person name="Tapia R."/>
            <person name="Gilna P."/>
            <person name="Kiss H."/>
            <person name="Schmutz J."/>
            <person name="Larimer F."/>
            <person name="Land M."/>
            <person name="Kyrpides N."/>
            <person name="Anderson I."/>
            <person name="Sanford R.A."/>
            <person name="Ritalahti K.M."/>
            <person name="Thomas H.S."/>
            <person name="Kirby J.R."/>
            <person name="Zhulin I.B."/>
            <person name="Loeffler F.E."/>
            <person name="Richardson P."/>
        </authorList>
    </citation>
    <scope>NUCLEOTIDE SEQUENCE</scope>
    <source>
        <strain evidence="1">2CP-C</strain>
    </source>
</reference>
<protein>
    <submittedName>
        <fullName evidence="1">Response regulator receiver domain protein (CheY-like)</fullName>
    </submittedName>
</protein>
<evidence type="ECO:0000313" key="2">
    <source>
        <dbReference type="Proteomes" id="UP000001935"/>
    </source>
</evidence>
<name>Q2INF9_ANADE</name>